<dbReference type="Proteomes" id="UP000005237">
    <property type="component" value="Unassembled WGS sequence"/>
</dbReference>
<reference evidence="2" key="1">
    <citation type="submission" date="2010-08" db="EMBL/GenBank/DDBJ databases">
        <authorList>
            <consortium name="Caenorhabditis japonica Sequencing Consortium"/>
            <person name="Wilson R.K."/>
        </authorList>
    </citation>
    <scope>NUCLEOTIDE SEQUENCE [LARGE SCALE GENOMIC DNA]</scope>
    <source>
        <strain evidence="2">DF5081</strain>
    </source>
</reference>
<evidence type="ECO:0000313" key="2">
    <source>
        <dbReference type="Proteomes" id="UP000005237"/>
    </source>
</evidence>
<organism evidence="1 2">
    <name type="scientific">Caenorhabditis japonica</name>
    <dbReference type="NCBI Taxonomy" id="281687"/>
    <lineage>
        <taxon>Eukaryota</taxon>
        <taxon>Metazoa</taxon>
        <taxon>Ecdysozoa</taxon>
        <taxon>Nematoda</taxon>
        <taxon>Chromadorea</taxon>
        <taxon>Rhabditida</taxon>
        <taxon>Rhabditina</taxon>
        <taxon>Rhabditomorpha</taxon>
        <taxon>Rhabditoidea</taxon>
        <taxon>Rhabditidae</taxon>
        <taxon>Peloderinae</taxon>
        <taxon>Caenorhabditis</taxon>
    </lineage>
</organism>
<dbReference type="EnsemblMetazoa" id="CJA06767.1">
    <property type="protein sequence ID" value="CJA06767.1"/>
    <property type="gene ID" value="WBGene00125971"/>
</dbReference>
<dbReference type="AlphaFoldDB" id="A0A8R1HRB8"/>
<name>A0A8R1HRB8_CAEJA</name>
<proteinExistence type="predicted"/>
<reference evidence="1" key="2">
    <citation type="submission" date="2022-06" db="UniProtKB">
        <authorList>
            <consortium name="EnsemblMetazoa"/>
        </authorList>
    </citation>
    <scope>IDENTIFICATION</scope>
    <source>
        <strain evidence="1">DF5081</strain>
    </source>
</reference>
<sequence length="202" mass="23101">MQNATELVELCRKIRDDEPVLFPRFLCALLYVYQEENKPALPHTRELFTEYSEAILFLNDPLNYPCHSFFGKLDVVAFAPSRIFSGCIDDLDPKNNSTLSHAFVMTHPFPEMKMCTEIGKRARCELRSMMVQDAMLFQEEDCCCDSGDCVILVFTQVKSLTPIIIKRVDLRAESLIPLRKETTPIVSINMKTTATTKPRKTP</sequence>
<evidence type="ECO:0000313" key="1">
    <source>
        <dbReference type="EnsemblMetazoa" id="CJA06767.1"/>
    </source>
</evidence>
<accession>A0A8R1HRB8</accession>
<protein>
    <submittedName>
        <fullName evidence="1">Uncharacterized protein</fullName>
    </submittedName>
</protein>
<keyword evidence="2" id="KW-1185">Reference proteome</keyword>